<reference evidence="1" key="1">
    <citation type="submission" date="2018-04" db="EMBL/GenBank/DDBJ databases">
        <title>Transcriptome assembly of Sipha flava.</title>
        <authorList>
            <person name="Scully E.D."/>
            <person name="Geib S.M."/>
            <person name="Palmer N.A."/>
            <person name="Koch K."/>
            <person name="Bradshaw J."/>
            <person name="Heng-Moss T."/>
            <person name="Sarath G."/>
        </authorList>
    </citation>
    <scope>NUCLEOTIDE SEQUENCE</scope>
</reference>
<protein>
    <submittedName>
        <fullName evidence="1">Uncharacterized protein</fullName>
    </submittedName>
</protein>
<dbReference type="AlphaFoldDB" id="A0A2S2QBU4"/>
<dbReference type="EMBL" id="GGMS01005995">
    <property type="protein sequence ID" value="MBY75198.1"/>
    <property type="molecule type" value="Transcribed_RNA"/>
</dbReference>
<name>A0A2S2QBU4_9HEMI</name>
<sequence>MLVNFSPWCKCSKERRARKTKSCRFPLPALPLQVKQLWSTIVAAAAVQHLRLVSIPRTARLHAKPIVGFRSQITGTWCAHALAFCYMNYLSHTLGWYTLVPFLLPVVLDVLSR</sequence>
<accession>A0A2S2QBU4</accession>
<organism evidence="1">
    <name type="scientific">Sipha flava</name>
    <name type="common">yellow sugarcane aphid</name>
    <dbReference type="NCBI Taxonomy" id="143950"/>
    <lineage>
        <taxon>Eukaryota</taxon>
        <taxon>Metazoa</taxon>
        <taxon>Ecdysozoa</taxon>
        <taxon>Arthropoda</taxon>
        <taxon>Hexapoda</taxon>
        <taxon>Insecta</taxon>
        <taxon>Pterygota</taxon>
        <taxon>Neoptera</taxon>
        <taxon>Paraneoptera</taxon>
        <taxon>Hemiptera</taxon>
        <taxon>Sternorrhyncha</taxon>
        <taxon>Aphidomorpha</taxon>
        <taxon>Aphidoidea</taxon>
        <taxon>Aphididae</taxon>
        <taxon>Sipha</taxon>
    </lineage>
</organism>
<evidence type="ECO:0000313" key="1">
    <source>
        <dbReference type="EMBL" id="MBY75198.1"/>
    </source>
</evidence>
<gene>
    <name evidence="1" type="ORF">g.109236</name>
</gene>
<proteinExistence type="predicted"/>